<comment type="caution">
    <text evidence="2">The sequence shown here is derived from an EMBL/GenBank/DDBJ whole genome shotgun (WGS) entry which is preliminary data.</text>
</comment>
<evidence type="ECO:0000313" key="2">
    <source>
        <dbReference type="EMBL" id="GBP52763.1"/>
    </source>
</evidence>
<dbReference type="Proteomes" id="UP000299102">
    <property type="component" value="Unassembled WGS sequence"/>
</dbReference>
<organism evidence="2 3">
    <name type="scientific">Eumeta variegata</name>
    <name type="common">Bagworm moth</name>
    <name type="synonym">Eumeta japonica</name>
    <dbReference type="NCBI Taxonomy" id="151549"/>
    <lineage>
        <taxon>Eukaryota</taxon>
        <taxon>Metazoa</taxon>
        <taxon>Ecdysozoa</taxon>
        <taxon>Arthropoda</taxon>
        <taxon>Hexapoda</taxon>
        <taxon>Insecta</taxon>
        <taxon>Pterygota</taxon>
        <taxon>Neoptera</taxon>
        <taxon>Endopterygota</taxon>
        <taxon>Lepidoptera</taxon>
        <taxon>Glossata</taxon>
        <taxon>Ditrysia</taxon>
        <taxon>Tineoidea</taxon>
        <taxon>Psychidae</taxon>
        <taxon>Oiketicinae</taxon>
        <taxon>Eumeta</taxon>
    </lineage>
</organism>
<feature type="region of interest" description="Disordered" evidence="1">
    <location>
        <begin position="1"/>
        <end position="48"/>
    </location>
</feature>
<gene>
    <name evidence="2" type="ORF">EVAR_27706_1</name>
</gene>
<proteinExistence type="predicted"/>
<dbReference type="EMBL" id="BGZK01000609">
    <property type="protein sequence ID" value="GBP52763.1"/>
    <property type="molecule type" value="Genomic_DNA"/>
</dbReference>
<accession>A0A4C1WP46</accession>
<keyword evidence="3" id="KW-1185">Reference proteome</keyword>
<name>A0A4C1WP46_EUMVA</name>
<evidence type="ECO:0000256" key="1">
    <source>
        <dbReference type="SAM" id="MobiDB-lite"/>
    </source>
</evidence>
<protein>
    <submittedName>
        <fullName evidence="2">Uncharacterized protein</fullName>
    </submittedName>
</protein>
<dbReference type="AlphaFoldDB" id="A0A4C1WP46"/>
<sequence length="85" mass="9311">MEQQGNREGAVRSARAGGGGGRCRAAAAPAPSPRQRTAKGFENSPPELFDEHLLSLKEDGGLKMKRGQVDRQPQSFKKIFEQFKN</sequence>
<feature type="compositionally biased region" description="Low complexity" evidence="1">
    <location>
        <begin position="23"/>
        <end position="35"/>
    </location>
</feature>
<reference evidence="2 3" key="1">
    <citation type="journal article" date="2019" name="Commun. Biol.">
        <title>The bagworm genome reveals a unique fibroin gene that provides high tensile strength.</title>
        <authorList>
            <person name="Kono N."/>
            <person name="Nakamura H."/>
            <person name="Ohtoshi R."/>
            <person name="Tomita M."/>
            <person name="Numata K."/>
            <person name="Arakawa K."/>
        </authorList>
    </citation>
    <scope>NUCLEOTIDE SEQUENCE [LARGE SCALE GENOMIC DNA]</scope>
</reference>
<evidence type="ECO:0000313" key="3">
    <source>
        <dbReference type="Proteomes" id="UP000299102"/>
    </source>
</evidence>